<dbReference type="GO" id="GO:0006284">
    <property type="term" value="P:base-excision repair"/>
    <property type="evidence" value="ECO:0007669"/>
    <property type="project" value="InterPro"/>
</dbReference>
<dbReference type="InterPro" id="IPR005019">
    <property type="entry name" value="Adenine_glyco"/>
</dbReference>
<reference evidence="11" key="1">
    <citation type="submission" date="2017-08" db="EMBL/GenBank/DDBJ databases">
        <authorList>
            <person name="Varghese N."/>
            <person name="Submissions S."/>
        </authorList>
    </citation>
    <scope>NUCLEOTIDE SEQUENCE [LARGE SCALE GENOMIC DNA]</scope>
    <source>
        <strain evidence="11">JA234</strain>
    </source>
</reference>
<dbReference type="InterPro" id="IPR052891">
    <property type="entry name" value="DNA-3mA_glycosylase"/>
</dbReference>
<evidence type="ECO:0000313" key="10">
    <source>
        <dbReference type="EMBL" id="SNX68592.1"/>
    </source>
</evidence>
<feature type="binding site" evidence="9">
    <location>
        <position position="197"/>
    </location>
    <ligand>
        <name>Zn(2+)</name>
        <dbReference type="ChEBI" id="CHEBI:29105"/>
    </ligand>
</feature>
<dbReference type="NCBIfam" id="TIGR00624">
    <property type="entry name" value="tag"/>
    <property type="match status" value="1"/>
</dbReference>
<evidence type="ECO:0000256" key="1">
    <source>
        <dbReference type="ARBA" id="ARBA00022723"/>
    </source>
</evidence>
<dbReference type="AlphaFoldDB" id="A0A285CM16"/>
<evidence type="ECO:0000256" key="6">
    <source>
        <dbReference type="ARBA" id="ARBA00052558"/>
    </source>
</evidence>
<dbReference type="Gene3D" id="1.10.340.30">
    <property type="entry name" value="Hypothetical protein, domain 2"/>
    <property type="match status" value="1"/>
</dbReference>
<organism evidence="10 11">
    <name type="scientific">Cereibacter ovatus</name>
    <dbReference type="NCBI Taxonomy" id="439529"/>
    <lineage>
        <taxon>Bacteria</taxon>
        <taxon>Pseudomonadati</taxon>
        <taxon>Pseudomonadota</taxon>
        <taxon>Alphaproteobacteria</taxon>
        <taxon>Rhodobacterales</taxon>
        <taxon>Paracoccaceae</taxon>
        <taxon>Cereibacter</taxon>
    </lineage>
</organism>
<sequence length="211" mass="23765">MTDCHHESKLKVNFRIDIPLDVTPIRCAWCGSDPLYVAYHDCEWGMPERDPRALWEKLMLDGFQAGLSWITILRKREAFRAAFAGFDPAIIARWGEPEVARLLTDAGIVRHRGKIEATIGNARAFLAIEERESFSDFLWRHVDGRPVQNRFAAMSEIPTESAAARALSKDLKAHGFRFCGPTITYAFMQATGMVNDHLVTCMAHDRCAALG</sequence>
<dbReference type="GO" id="GO:0008725">
    <property type="term" value="F:DNA-3-methyladenine glycosylase activity"/>
    <property type="evidence" value="ECO:0007669"/>
    <property type="project" value="UniProtKB-EC"/>
</dbReference>
<proteinExistence type="predicted"/>
<dbReference type="Proteomes" id="UP000219467">
    <property type="component" value="Unassembled WGS sequence"/>
</dbReference>
<evidence type="ECO:0000256" key="2">
    <source>
        <dbReference type="ARBA" id="ARBA00022763"/>
    </source>
</evidence>
<keyword evidence="11" id="KW-1185">Reference proteome</keyword>
<comment type="function">
    <text evidence="7">Hydrolysis of the deoxyribose N-glycosidic bond to excise 3-methyladenine from the damaged DNA polymer formed by alkylation lesions.</text>
</comment>
<dbReference type="PANTHER" id="PTHR30037">
    <property type="entry name" value="DNA-3-METHYLADENINE GLYCOSYLASE 1"/>
    <property type="match status" value="1"/>
</dbReference>
<evidence type="ECO:0000313" key="11">
    <source>
        <dbReference type="Proteomes" id="UP000219467"/>
    </source>
</evidence>
<dbReference type="SUPFAM" id="SSF48150">
    <property type="entry name" value="DNA-glycosylase"/>
    <property type="match status" value="1"/>
</dbReference>
<dbReference type="PANTHER" id="PTHR30037:SF4">
    <property type="entry name" value="DNA-3-METHYLADENINE GLYCOSYLASE I"/>
    <property type="match status" value="1"/>
</dbReference>
<keyword evidence="3" id="KW-0378">Hydrolase</keyword>
<evidence type="ECO:0000256" key="4">
    <source>
        <dbReference type="ARBA" id="ARBA00022833"/>
    </source>
</evidence>
<comment type="catalytic activity">
    <reaction evidence="6">
        <text>Hydrolysis of alkylated DNA, releasing 3-methyladenine.</text>
        <dbReference type="EC" id="3.2.2.20"/>
    </reaction>
</comment>
<evidence type="ECO:0000256" key="9">
    <source>
        <dbReference type="PIRSR" id="PIRSR604597-1"/>
    </source>
</evidence>
<evidence type="ECO:0000256" key="7">
    <source>
        <dbReference type="ARBA" id="ARBA00057608"/>
    </source>
</evidence>
<evidence type="ECO:0000256" key="8">
    <source>
        <dbReference type="ARBA" id="ARBA00066766"/>
    </source>
</evidence>
<gene>
    <name evidence="10" type="ORF">SAMN05878503_102201</name>
</gene>
<dbReference type="InterPro" id="IPR004597">
    <property type="entry name" value="Tag"/>
</dbReference>
<evidence type="ECO:0000256" key="3">
    <source>
        <dbReference type="ARBA" id="ARBA00022801"/>
    </source>
</evidence>
<dbReference type="EC" id="3.2.2.20" evidence="8"/>
<dbReference type="InterPro" id="IPR011257">
    <property type="entry name" value="DNA_glycosylase"/>
</dbReference>
<keyword evidence="4 9" id="KW-0862">Zinc</keyword>
<dbReference type="FunFam" id="1.10.340.30:FF:000009">
    <property type="entry name" value="DNA-3-methyladenine glycosylase I"/>
    <property type="match status" value="1"/>
</dbReference>
<feature type="binding site" evidence="9">
    <location>
        <position position="201"/>
    </location>
    <ligand>
        <name>Zn(2+)</name>
        <dbReference type="ChEBI" id="CHEBI:29105"/>
    </ligand>
</feature>
<accession>A0A285CM16</accession>
<dbReference type="EMBL" id="OAOQ01000002">
    <property type="protein sequence ID" value="SNX68592.1"/>
    <property type="molecule type" value="Genomic_DNA"/>
</dbReference>
<evidence type="ECO:0000256" key="5">
    <source>
        <dbReference type="ARBA" id="ARBA00023204"/>
    </source>
</evidence>
<keyword evidence="2" id="KW-0227">DNA damage</keyword>
<feature type="binding site" evidence="9">
    <location>
        <position position="27"/>
    </location>
    <ligand>
        <name>Zn(2+)</name>
        <dbReference type="ChEBI" id="CHEBI:29105"/>
    </ligand>
</feature>
<feature type="binding site" evidence="9">
    <location>
        <position position="40"/>
    </location>
    <ligand>
        <name>Zn(2+)</name>
        <dbReference type="ChEBI" id="CHEBI:29105"/>
    </ligand>
</feature>
<keyword evidence="1 9" id="KW-0479">Metal-binding</keyword>
<keyword evidence="5" id="KW-0234">DNA repair</keyword>
<dbReference type="GO" id="GO:0046872">
    <property type="term" value="F:metal ion binding"/>
    <property type="evidence" value="ECO:0007669"/>
    <property type="project" value="UniProtKB-KW"/>
</dbReference>
<name>A0A285CM16_9RHOB</name>
<dbReference type="Pfam" id="PF03352">
    <property type="entry name" value="Adenine_glyco"/>
    <property type="match status" value="1"/>
</dbReference>
<protein>
    <recommendedName>
        <fullName evidence="8">DNA-3-methyladenine glycosylase I</fullName>
        <ecNumber evidence="8">3.2.2.20</ecNumber>
    </recommendedName>
</protein>